<gene>
    <name evidence="1" type="ORF">SAMN04488074_13638</name>
</gene>
<reference evidence="2" key="1">
    <citation type="submission" date="2016-10" db="EMBL/GenBank/DDBJ databases">
        <authorList>
            <person name="Varghese N."/>
            <person name="Submissions S."/>
        </authorList>
    </citation>
    <scope>NUCLEOTIDE SEQUENCE [LARGE SCALE GENOMIC DNA]</scope>
    <source>
        <strain evidence="2">DSM 44796</strain>
    </source>
</reference>
<accession>A0A1G9Z158</accession>
<dbReference type="EMBL" id="FNET01000036">
    <property type="protein sequence ID" value="SDN14366.1"/>
    <property type="molecule type" value="Genomic_DNA"/>
</dbReference>
<proteinExistence type="predicted"/>
<dbReference type="RefSeq" id="WP_143028114.1">
    <property type="nucleotide sequence ID" value="NZ_FNET01000036.1"/>
</dbReference>
<dbReference type="AlphaFoldDB" id="A0A1G9Z158"/>
<evidence type="ECO:0000313" key="1">
    <source>
        <dbReference type="EMBL" id="SDN14366.1"/>
    </source>
</evidence>
<name>A0A1G9Z158_9PSEU</name>
<evidence type="ECO:0000313" key="2">
    <source>
        <dbReference type="Proteomes" id="UP000199682"/>
    </source>
</evidence>
<protein>
    <submittedName>
        <fullName evidence="1">Uncharacterized protein</fullName>
    </submittedName>
</protein>
<dbReference type="Proteomes" id="UP000199682">
    <property type="component" value="Unassembled WGS sequence"/>
</dbReference>
<organism evidence="1 2">
    <name type="scientific">Lentzea albidocapillata subsp. violacea</name>
    <dbReference type="NCBI Taxonomy" id="128104"/>
    <lineage>
        <taxon>Bacteria</taxon>
        <taxon>Bacillati</taxon>
        <taxon>Actinomycetota</taxon>
        <taxon>Actinomycetes</taxon>
        <taxon>Pseudonocardiales</taxon>
        <taxon>Pseudonocardiaceae</taxon>
        <taxon>Lentzea</taxon>
    </lineage>
</organism>
<sequence length="110" mass="12066">MRYAIFGVSLASSDRASSKMTIMPPRKQRPDDTAVLTVRTSPEHRDVADLISNELVVSRSDLFALVFAKVCGLERPRGTPAVQIDLGQIAELAARAVEELAERKEMPKTA</sequence>